<evidence type="ECO:0000313" key="1">
    <source>
        <dbReference type="EMBL" id="RKR80689.1"/>
    </source>
</evidence>
<keyword evidence="2" id="KW-1185">Reference proteome</keyword>
<dbReference type="OrthoDB" id="660922at2"/>
<dbReference type="EMBL" id="RBKU01000001">
    <property type="protein sequence ID" value="RKR80689.1"/>
    <property type="molecule type" value="Genomic_DNA"/>
</dbReference>
<dbReference type="SUPFAM" id="SSF140753">
    <property type="entry name" value="PG0816-like"/>
    <property type="match status" value="1"/>
</dbReference>
<sequence length="145" mass="17064">MEEELLKKLHSFIIENNPDLLVQLYDNRMMAAYLEDKLKLAVPLITQLSDAGKPAAVIEEQCMNRLTADLRPSRFHYIREVLEDEFEPVYYRLVESGTLTYEIISLLEDCNLVFDDFGFSEDNENNRGLRRQIIRAISDYQERKE</sequence>
<dbReference type="RefSeq" id="WP_121196511.1">
    <property type="nucleotide sequence ID" value="NZ_RBKU01000001.1"/>
</dbReference>
<dbReference type="Proteomes" id="UP000268007">
    <property type="component" value="Unassembled WGS sequence"/>
</dbReference>
<comment type="caution">
    <text evidence="1">The sequence shown here is derived from an EMBL/GenBank/DDBJ whole genome shotgun (WGS) entry which is preliminary data.</text>
</comment>
<dbReference type="AlphaFoldDB" id="A0A495IXU1"/>
<accession>A0A495IXU1</accession>
<protein>
    <submittedName>
        <fullName evidence="1">Uncharacterized protein DUF1896</fullName>
    </submittedName>
</protein>
<reference evidence="1 2" key="1">
    <citation type="submission" date="2018-10" db="EMBL/GenBank/DDBJ databases">
        <title>Genomic Encyclopedia of Archaeal and Bacterial Type Strains, Phase II (KMG-II): from individual species to whole genera.</title>
        <authorList>
            <person name="Goeker M."/>
        </authorList>
    </citation>
    <scope>NUCLEOTIDE SEQUENCE [LARGE SCALE GENOMIC DNA]</scope>
    <source>
        <strain evidence="1 2">DSM 18602</strain>
    </source>
</reference>
<gene>
    <name evidence="1" type="ORF">BDD43_0821</name>
</gene>
<dbReference type="InterPro" id="IPR036297">
    <property type="entry name" value="PG0816-like_sf"/>
</dbReference>
<organism evidence="1 2">
    <name type="scientific">Mucilaginibacter gracilis</name>
    <dbReference type="NCBI Taxonomy" id="423350"/>
    <lineage>
        <taxon>Bacteria</taxon>
        <taxon>Pseudomonadati</taxon>
        <taxon>Bacteroidota</taxon>
        <taxon>Sphingobacteriia</taxon>
        <taxon>Sphingobacteriales</taxon>
        <taxon>Sphingobacteriaceae</taxon>
        <taxon>Mucilaginibacter</taxon>
    </lineage>
</organism>
<proteinExistence type="predicted"/>
<name>A0A495IXU1_9SPHI</name>
<evidence type="ECO:0000313" key="2">
    <source>
        <dbReference type="Proteomes" id="UP000268007"/>
    </source>
</evidence>